<keyword evidence="1" id="KW-0436">Ligase</keyword>
<keyword evidence="3" id="KW-0067">ATP-binding</keyword>
<dbReference type="AlphaFoldDB" id="A0A9N9DXG5"/>
<evidence type="ECO:0000259" key="6">
    <source>
        <dbReference type="Pfam" id="PF00152"/>
    </source>
</evidence>
<dbReference type="Gene3D" id="3.30.930.10">
    <property type="entry name" value="Bira Bifunctional Protein, Domain 2"/>
    <property type="match status" value="1"/>
</dbReference>
<dbReference type="GO" id="GO:0005524">
    <property type="term" value="F:ATP binding"/>
    <property type="evidence" value="ECO:0007669"/>
    <property type="project" value="UniProtKB-KW"/>
</dbReference>
<evidence type="ECO:0000313" key="7">
    <source>
        <dbReference type="EMBL" id="CAG8654683.1"/>
    </source>
</evidence>
<dbReference type="PANTHER" id="PTHR22594">
    <property type="entry name" value="ASPARTYL/LYSYL-TRNA SYNTHETASE"/>
    <property type="match status" value="1"/>
</dbReference>
<dbReference type="PANTHER" id="PTHR22594:SF5">
    <property type="entry name" value="ASPARTATE--TRNA LIGASE, MITOCHONDRIAL"/>
    <property type="match status" value="1"/>
</dbReference>
<dbReference type="Pfam" id="PF00152">
    <property type="entry name" value="tRNA-synt_2"/>
    <property type="match status" value="1"/>
</dbReference>
<dbReference type="GO" id="GO:0004815">
    <property type="term" value="F:aspartate-tRNA ligase activity"/>
    <property type="evidence" value="ECO:0007669"/>
    <property type="project" value="TreeGrafter"/>
</dbReference>
<reference evidence="7" key="1">
    <citation type="submission" date="2021-06" db="EMBL/GenBank/DDBJ databases">
        <authorList>
            <person name="Kallberg Y."/>
            <person name="Tangrot J."/>
            <person name="Rosling A."/>
        </authorList>
    </citation>
    <scope>NUCLEOTIDE SEQUENCE</scope>
    <source>
        <strain evidence="7">BR232B</strain>
    </source>
</reference>
<feature type="domain" description="Aminoacyl-tRNA synthetase class II (D/K/N)" evidence="6">
    <location>
        <begin position="1"/>
        <end position="70"/>
    </location>
</feature>
<dbReference type="GO" id="GO:0005739">
    <property type="term" value="C:mitochondrion"/>
    <property type="evidence" value="ECO:0007669"/>
    <property type="project" value="TreeGrafter"/>
</dbReference>
<keyword evidence="4" id="KW-0648">Protein biosynthesis</keyword>
<evidence type="ECO:0000256" key="4">
    <source>
        <dbReference type="ARBA" id="ARBA00022917"/>
    </source>
</evidence>
<sequence>MASGIDKYFQIAKCFRDEGLLADRQPEFTQIDLELSFASANDIRKLVEELIARIWKQLLHVDMDISRIQGNFIQRFHDTVVLGFIKVNPYIFESWMAKTYVGKKISNAEEIAGRMLCDEDIEGEWACTFTRKLSCKRKVSCRYLNLNLNMTSSGVDSFPLFTREKESNTL</sequence>
<dbReference type="InterPro" id="IPR004364">
    <property type="entry name" value="Aa-tRNA-synt_II"/>
</dbReference>
<dbReference type="InterPro" id="IPR045864">
    <property type="entry name" value="aa-tRNA-synth_II/BPL/LPL"/>
</dbReference>
<proteinExistence type="predicted"/>
<keyword evidence="8" id="KW-1185">Reference proteome</keyword>
<accession>A0A9N9DXG5</accession>
<gene>
    <name evidence="7" type="ORF">PBRASI_LOCUS10448</name>
</gene>
<dbReference type="GO" id="GO:0006422">
    <property type="term" value="P:aspartyl-tRNA aminoacylation"/>
    <property type="evidence" value="ECO:0007669"/>
    <property type="project" value="TreeGrafter"/>
</dbReference>
<evidence type="ECO:0000256" key="5">
    <source>
        <dbReference type="ARBA" id="ARBA00023146"/>
    </source>
</evidence>
<keyword evidence="5" id="KW-0030">Aminoacyl-tRNA synthetase</keyword>
<keyword evidence="2" id="KW-0547">Nucleotide-binding</keyword>
<dbReference type="Proteomes" id="UP000789739">
    <property type="component" value="Unassembled WGS sequence"/>
</dbReference>
<protein>
    <submittedName>
        <fullName evidence="7">2211_t:CDS:1</fullName>
    </submittedName>
</protein>
<evidence type="ECO:0000256" key="2">
    <source>
        <dbReference type="ARBA" id="ARBA00022741"/>
    </source>
</evidence>
<dbReference type="OrthoDB" id="439710at2759"/>
<evidence type="ECO:0000256" key="3">
    <source>
        <dbReference type="ARBA" id="ARBA00022840"/>
    </source>
</evidence>
<dbReference type="SUPFAM" id="SSF55681">
    <property type="entry name" value="Class II aaRS and biotin synthetases"/>
    <property type="match status" value="1"/>
</dbReference>
<feature type="non-terminal residue" evidence="7">
    <location>
        <position position="170"/>
    </location>
</feature>
<evidence type="ECO:0000313" key="8">
    <source>
        <dbReference type="Proteomes" id="UP000789739"/>
    </source>
</evidence>
<name>A0A9N9DXG5_9GLOM</name>
<dbReference type="EMBL" id="CAJVPI010003131">
    <property type="protein sequence ID" value="CAG8654683.1"/>
    <property type="molecule type" value="Genomic_DNA"/>
</dbReference>
<organism evidence="7 8">
    <name type="scientific">Paraglomus brasilianum</name>
    <dbReference type="NCBI Taxonomy" id="144538"/>
    <lineage>
        <taxon>Eukaryota</taxon>
        <taxon>Fungi</taxon>
        <taxon>Fungi incertae sedis</taxon>
        <taxon>Mucoromycota</taxon>
        <taxon>Glomeromycotina</taxon>
        <taxon>Glomeromycetes</taxon>
        <taxon>Paraglomerales</taxon>
        <taxon>Paraglomeraceae</taxon>
        <taxon>Paraglomus</taxon>
    </lineage>
</organism>
<comment type="caution">
    <text evidence="7">The sequence shown here is derived from an EMBL/GenBank/DDBJ whole genome shotgun (WGS) entry which is preliminary data.</text>
</comment>
<evidence type="ECO:0000256" key="1">
    <source>
        <dbReference type="ARBA" id="ARBA00022598"/>
    </source>
</evidence>